<reference evidence="2 3" key="1">
    <citation type="submission" date="2019-03" db="EMBL/GenBank/DDBJ databases">
        <title>First draft genome of Liparis tanakae, snailfish: a comprehensive survey of snailfish specific genes.</title>
        <authorList>
            <person name="Kim W."/>
            <person name="Song I."/>
            <person name="Jeong J.-H."/>
            <person name="Kim D."/>
            <person name="Kim S."/>
            <person name="Ryu S."/>
            <person name="Song J.Y."/>
            <person name="Lee S.K."/>
        </authorList>
    </citation>
    <scope>NUCLEOTIDE SEQUENCE [LARGE SCALE GENOMIC DNA]</scope>
    <source>
        <tissue evidence="2">Muscle</tissue>
    </source>
</reference>
<name>A0A4Z2EM51_9TELE</name>
<dbReference type="AlphaFoldDB" id="A0A4Z2EM51"/>
<comment type="caution">
    <text evidence="2">The sequence shown here is derived from an EMBL/GenBank/DDBJ whole genome shotgun (WGS) entry which is preliminary data.</text>
</comment>
<evidence type="ECO:0000256" key="1">
    <source>
        <dbReference type="SAM" id="MobiDB-lite"/>
    </source>
</evidence>
<feature type="compositionally biased region" description="Polar residues" evidence="1">
    <location>
        <begin position="25"/>
        <end position="36"/>
    </location>
</feature>
<evidence type="ECO:0000313" key="2">
    <source>
        <dbReference type="EMBL" id="TNN29845.1"/>
    </source>
</evidence>
<evidence type="ECO:0000313" key="3">
    <source>
        <dbReference type="Proteomes" id="UP000314294"/>
    </source>
</evidence>
<protein>
    <submittedName>
        <fullName evidence="2">Uncharacterized protein</fullName>
    </submittedName>
</protein>
<proteinExistence type="predicted"/>
<dbReference type="Proteomes" id="UP000314294">
    <property type="component" value="Unassembled WGS sequence"/>
</dbReference>
<sequence>MTRTWTRTRVLGPEPGSHQERRTDLLSTLQPTSLNTAVKKGLPARTLPAVLHSSRASTTREPTHTPAGSKLGVSSASHSRASRVRA</sequence>
<feature type="region of interest" description="Disordered" evidence="1">
    <location>
        <begin position="1"/>
        <end position="86"/>
    </location>
</feature>
<dbReference type="EMBL" id="SRLO01005135">
    <property type="protein sequence ID" value="TNN29845.1"/>
    <property type="molecule type" value="Genomic_DNA"/>
</dbReference>
<organism evidence="2 3">
    <name type="scientific">Liparis tanakae</name>
    <name type="common">Tanaka's snailfish</name>
    <dbReference type="NCBI Taxonomy" id="230148"/>
    <lineage>
        <taxon>Eukaryota</taxon>
        <taxon>Metazoa</taxon>
        <taxon>Chordata</taxon>
        <taxon>Craniata</taxon>
        <taxon>Vertebrata</taxon>
        <taxon>Euteleostomi</taxon>
        <taxon>Actinopterygii</taxon>
        <taxon>Neopterygii</taxon>
        <taxon>Teleostei</taxon>
        <taxon>Neoteleostei</taxon>
        <taxon>Acanthomorphata</taxon>
        <taxon>Eupercaria</taxon>
        <taxon>Perciformes</taxon>
        <taxon>Cottioidei</taxon>
        <taxon>Cottales</taxon>
        <taxon>Liparidae</taxon>
        <taxon>Liparis</taxon>
    </lineage>
</organism>
<accession>A0A4Z2EM51</accession>
<keyword evidence="3" id="KW-1185">Reference proteome</keyword>
<gene>
    <name evidence="2" type="ORF">EYF80_060005</name>
</gene>